<accession>A0A3B3R8S7</accession>
<dbReference type="Ensembl" id="ENSPKIT00000039238.1">
    <property type="protein sequence ID" value="ENSPKIP00000014783.1"/>
    <property type="gene ID" value="ENSPKIG00000001727.1"/>
</dbReference>
<feature type="region of interest" description="Disordered" evidence="7">
    <location>
        <begin position="313"/>
        <end position="355"/>
    </location>
</feature>
<dbReference type="CTD" id="100134976"/>
<feature type="compositionally biased region" description="Basic and acidic residues" evidence="7">
    <location>
        <begin position="324"/>
        <end position="335"/>
    </location>
</feature>
<keyword evidence="3 9" id="KW-0732">Signal</keyword>
<feature type="chain" id="PRO_5017364875" evidence="9">
    <location>
        <begin position="23"/>
        <end position="523"/>
    </location>
</feature>
<dbReference type="Gene3D" id="2.60.40.10">
    <property type="entry name" value="Immunoglobulins"/>
    <property type="match status" value="1"/>
</dbReference>
<keyword evidence="11" id="KW-1185">Reference proteome</keyword>
<feature type="compositionally biased region" description="Polar residues" evidence="7">
    <location>
        <begin position="336"/>
        <end position="355"/>
    </location>
</feature>
<protein>
    <submittedName>
        <fullName evidence="10">Interleukin-21 receptor-like</fullName>
    </submittedName>
</protein>
<dbReference type="GO" id="GO:0004896">
    <property type="term" value="F:cytokine receptor activity"/>
    <property type="evidence" value="ECO:0007669"/>
    <property type="project" value="TreeGrafter"/>
</dbReference>
<dbReference type="GeneTree" id="ENSGT00510000048783"/>
<keyword evidence="6" id="KW-0675">Receptor</keyword>
<dbReference type="KEGG" id="pki:111846396"/>
<dbReference type="OrthoDB" id="8939865at2759"/>
<proteinExistence type="predicted"/>
<evidence type="ECO:0000256" key="2">
    <source>
        <dbReference type="ARBA" id="ARBA00022692"/>
    </source>
</evidence>
<dbReference type="SUPFAM" id="SSF49265">
    <property type="entry name" value="Fibronectin type III"/>
    <property type="match status" value="1"/>
</dbReference>
<dbReference type="GO" id="GO:0009897">
    <property type="term" value="C:external side of plasma membrane"/>
    <property type="evidence" value="ECO:0007669"/>
    <property type="project" value="TreeGrafter"/>
</dbReference>
<organism evidence="10 11">
    <name type="scientific">Paramormyrops kingsleyae</name>
    <dbReference type="NCBI Taxonomy" id="1676925"/>
    <lineage>
        <taxon>Eukaryota</taxon>
        <taxon>Metazoa</taxon>
        <taxon>Chordata</taxon>
        <taxon>Craniata</taxon>
        <taxon>Vertebrata</taxon>
        <taxon>Euteleostomi</taxon>
        <taxon>Actinopterygii</taxon>
        <taxon>Neopterygii</taxon>
        <taxon>Teleostei</taxon>
        <taxon>Osteoglossocephala</taxon>
        <taxon>Osteoglossomorpha</taxon>
        <taxon>Osteoglossiformes</taxon>
        <taxon>Mormyridae</taxon>
        <taxon>Paramormyrops</taxon>
    </lineage>
</organism>
<evidence type="ECO:0000256" key="9">
    <source>
        <dbReference type="SAM" id="SignalP"/>
    </source>
</evidence>
<evidence type="ECO:0000313" key="10">
    <source>
        <dbReference type="Ensembl" id="ENSPKIP00000014783.1"/>
    </source>
</evidence>
<evidence type="ECO:0000256" key="3">
    <source>
        <dbReference type="ARBA" id="ARBA00022729"/>
    </source>
</evidence>
<dbReference type="PANTHER" id="PTHR23037">
    <property type="entry name" value="CYTOKINE RECEPTOR"/>
    <property type="match status" value="1"/>
</dbReference>
<evidence type="ECO:0000313" key="11">
    <source>
        <dbReference type="Proteomes" id="UP000261540"/>
    </source>
</evidence>
<dbReference type="InterPro" id="IPR036116">
    <property type="entry name" value="FN3_sf"/>
</dbReference>
<feature type="signal peptide" evidence="9">
    <location>
        <begin position="1"/>
        <end position="22"/>
    </location>
</feature>
<reference evidence="10" key="1">
    <citation type="submission" date="2025-08" db="UniProtKB">
        <authorList>
            <consortium name="Ensembl"/>
        </authorList>
    </citation>
    <scope>IDENTIFICATION</scope>
</reference>
<reference evidence="10" key="2">
    <citation type="submission" date="2025-09" db="UniProtKB">
        <authorList>
            <consortium name="Ensembl"/>
        </authorList>
    </citation>
    <scope>IDENTIFICATION</scope>
</reference>
<feature type="transmembrane region" description="Helical" evidence="8">
    <location>
        <begin position="229"/>
        <end position="248"/>
    </location>
</feature>
<evidence type="ECO:0000256" key="1">
    <source>
        <dbReference type="ARBA" id="ARBA00004167"/>
    </source>
</evidence>
<dbReference type="STRING" id="1676925.ENSPKIP00000014783"/>
<evidence type="ECO:0000256" key="7">
    <source>
        <dbReference type="SAM" id="MobiDB-lite"/>
    </source>
</evidence>
<evidence type="ECO:0000256" key="6">
    <source>
        <dbReference type="ARBA" id="ARBA00023170"/>
    </source>
</evidence>
<keyword evidence="5 8" id="KW-0472">Membrane</keyword>
<sequence>MAALQCALLSFLLHCLLHNTACACNITCTADFISSLNCSCSEKALTSSYTVIAACWNEIEKVNRSCEMTPSQHWCTTEPDFDLVVSVNANCSASVTKFNSEGFPESISSVHFLMYEKIKPEAPFNIRLEENDGGYNISWTTAYEDEDSYLHKHLIYRVRIRTIDQPSEERTYSIDEDRSYLEIPYGLFRPGTEHEVDVQASVSPTYMEAFWSEWSPSKKWKVISDKGNLYMYVLPFLSVLPCLLLIYLGRIGWLKWLHLYHYIPSPEEFFKPLYHTHHGDFQRWVGPTFTLSEPDTLERTIVLQVVKEKQQAPLEKLLEGNNEDTSRRDSEDRQDPGSSSSKHFLPGSSSQASTHMTGHISIHTVTVSGEESSGSLSPEAYRGSICAYLGDRAAEVSLSHPGRAVMHRERFLPGPRSDEDEPIVEQGRAFGPYHLNWQLAEGDQELERLSLDSFSSNERSDDGYPHLELDLDTIDSGFQDSDCNSPVDTELNLKRPVLGEAGNLHSNYIRQWVTYSSASGATD</sequence>
<keyword evidence="2 8" id="KW-0812">Transmembrane</keyword>
<dbReference type="InterPro" id="IPR013783">
    <property type="entry name" value="Ig-like_fold"/>
</dbReference>
<name>A0A3B3R8S7_9TELE</name>
<dbReference type="PANTHER" id="PTHR23037:SF36">
    <property type="entry name" value="INTERLEUKIN 21 RECEPTOR, TANDEM DUPLICATE 1"/>
    <property type="match status" value="1"/>
</dbReference>
<evidence type="ECO:0000256" key="4">
    <source>
        <dbReference type="ARBA" id="ARBA00022989"/>
    </source>
</evidence>
<dbReference type="Proteomes" id="UP000261540">
    <property type="component" value="Unplaced"/>
</dbReference>
<evidence type="ECO:0000256" key="8">
    <source>
        <dbReference type="SAM" id="Phobius"/>
    </source>
</evidence>
<comment type="subcellular location">
    <subcellularLocation>
        <location evidence="1">Membrane</location>
        <topology evidence="1">Single-pass membrane protein</topology>
    </subcellularLocation>
</comment>
<dbReference type="AlphaFoldDB" id="A0A3B3R8S7"/>
<keyword evidence="4 8" id="KW-1133">Transmembrane helix</keyword>
<evidence type="ECO:0000256" key="5">
    <source>
        <dbReference type="ARBA" id="ARBA00023136"/>
    </source>
</evidence>